<proteinExistence type="predicted"/>
<evidence type="ECO:0000256" key="1">
    <source>
        <dbReference type="SAM" id="SignalP"/>
    </source>
</evidence>
<evidence type="ECO:0000259" key="2">
    <source>
        <dbReference type="Pfam" id="PF13731"/>
    </source>
</evidence>
<gene>
    <name evidence="3" type="ORF">SAMN05216438_101456</name>
</gene>
<feature type="chain" id="PRO_5010344068" evidence="1">
    <location>
        <begin position="27"/>
        <end position="369"/>
    </location>
</feature>
<feature type="domain" description="WxL" evidence="2">
    <location>
        <begin position="217"/>
        <end position="366"/>
    </location>
</feature>
<sequence length="369" mass="39198">MKRFFIMGAVLSVALPSMLAVNKVSAAVPVIAPKATITITQKLTAGNIILSESMAKTLTESQLQSFMEVKGQDLSGLKLDGNTLATANAGLKGKDYIDIPVTWSTTNETAQAHLVVVSDDAVISSDRQRAINAYPVTLGQDIANTIGTNSDQPTLDYYTQAKAYHSDGTVSSAALEDSAAYFTALKNAQSNDIIDVTYNFSSSDKSISKTVAISIFTGSLNFTSAPSTMDFGQLKVKNSNVVDFPVYTQDLVVTDTRQSSKNTGWTMFVKETQPLVEVDATGTPVTGGHSLAGTLFFSADGTNNTVLSASNAQVESQPSGTNGGTFNLSQNWGSTTKKGLYLDVPVTQQYAAKYKGELTWTLSDVPGNK</sequence>
<dbReference type="Pfam" id="PF13731">
    <property type="entry name" value="WxL"/>
    <property type="match status" value="1"/>
</dbReference>
<dbReference type="EMBL" id="FOTJ01000001">
    <property type="protein sequence ID" value="SFL13449.1"/>
    <property type="molecule type" value="Genomic_DNA"/>
</dbReference>
<dbReference type="Proteomes" id="UP000181969">
    <property type="component" value="Unassembled WGS sequence"/>
</dbReference>
<protein>
    <submittedName>
        <fullName evidence="3">WxL domain surface cell wall-binding</fullName>
    </submittedName>
</protein>
<evidence type="ECO:0000313" key="4">
    <source>
        <dbReference type="Proteomes" id="UP000181969"/>
    </source>
</evidence>
<keyword evidence="1" id="KW-0732">Signal</keyword>
<reference evidence="3 4" key="1">
    <citation type="submission" date="2016-10" db="EMBL/GenBank/DDBJ databases">
        <authorList>
            <person name="de Groot N.N."/>
        </authorList>
    </citation>
    <scope>NUCLEOTIDE SEQUENCE [LARGE SCALE GENOMIC DNA]</scope>
    <source>
        <strain evidence="3 4">M79</strain>
    </source>
</reference>
<dbReference type="InterPro" id="IPR027994">
    <property type="entry name" value="WxL_dom"/>
</dbReference>
<evidence type="ECO:0000313" key="3">
    <source>
        <dbReference type="EMBL" id="SFL13449.1"/>
    </source>
</evidence>
<accession>A0A1I4F7F4</accession>
<organism evidence="3 4">
    <name type="scientific">Lactococcus garvieae</name>
    <dbReference type="NCBI Taxonomy" id="1363"/>
    <lineage>
        <taxon>Bacteria</taxon>
        <taxon>Bacillati</taxon>
        <taxon>Bacillota</taxon>
        <taxon>Bacilli</taxon>
        <taxon>Lactobacillales</taxon>
        <taxon>Streptococcaceae</taxon>
        <taxon>Lactococcus</taxon>
    </lineage>
</organism>
<dbReference type="AlphaFoldDB" id="A0A1I4F7F4"/>
<feature type="signal peptide" evidence="1">
    <location>
        <begin position="1"/>
        <end position="26"/>
    </location>
</feature>
<name>A0A1I4F7F4_9LACT</name>